<keyword evidence="6" id="KW-0677">Repeat</keyword>
<evidence type="ECO:0000256" key="1">
    <source>
        <dbReference type="ARBA" id="ARBA00004251"/>
    </source>
</evidence>
<dbReference type="EMBL" id="JAUHHV010000009">
    <property type="protein sequence ID" value="KAK1412634.1"/>
    <property type="molecule type" value="Genomic_DNA"/>
</dbReference>
<evidence type="ECO:0000256" key="9">
    <source>
        <dbReference type="ARBA" id="ARBA00023170"/>
    </source>
</evidence>
<keyword evidence="10" id="KW-0325">Glycoprotein</keyword>
<evidence type="ECO:0000256" key="11">
    <source>
        <dbReference type="SAM" id="Phobius"/>
    </source>
</evidence>
<dbReference type="Gene3D" id="3.80.10.10">
    <property type="entry name" value="Ribonuclease Inhibitor"/>
    <property type="match status" value="1"/>
</dbReference>
<dbReference type="InterPro" id="IPR025875">
    <property type="entry name" value="Leu-rich_rpt_4"/>
</dbReference>
<proteinExistence type="inferred from homology"/>
<organism evidence="12 13">
    <name type="scientific">Tagetes erecta</name>
    <name type="common">African marigold</name>
    <dbReference type="NCBI Taxonomy" id="13708"/>
    <lineage>
        <taxon>Eukaryota</taxon>
        <taxon>Viridiplantae</taxon>
        <taxon>Streptophyta</taxon>
        <taxon>Embryophyta</taxon>
        <taxon>Tracheophyta</taxon>
        <taxon>Spermatophyta</taxon>
        <taxon>Magnoliopsida</taxon>
        <taxon>eudicotyledons</taxon>
        <taxon>Gunneridae</taxon>
        <taxon>Pentapetalae</taxon>
        <taxon>asterids</taxon>
        <taxon>campanulids</taxon>
        <taxon>Asterales</taxon>
        <taxon>Asteraceae</taxon>
        <taxon>Asteroideae</taxon>
        <taxon>Heliantheae alliance</taxon>
        <taxon>Tageteae</taxon>
        <taxon>Tagetes</taxon>
    </lineage>
</organism>
<keyword evidence="13" id="KW-1185">Reference proteome</keyword>
<dbReference type="Pfam" id="PF12799">
    <property type="entry name" value="LRR_4"/>
    <property type="match status" value="1"/>
</dbReference>
<evidence type="ECO:0000313" key="13">
    <source>
        <dbReference type="Proteomes" id="UP001229421"/>
    </source>
</evidence>
<evidence type="ECO:0000256" key="8">
    <source>
        <dbReference type="ARBA" id="ARBA00023136"/>
    </source>
</evidence>
<evidence type="ECO:0000313" key="12">
    <source>
        <dbReference type="EMBL" id="KAK1412634.1"/>
    </source>
</evidence>
<accession>A0AAD8JZ75</accession>
<dbReference type="Proteomes" id="UP001229421">
    <property type="component" value="Unassembled WGS sequence"/>
</dbReference>
<evidence type="ECO:0000256" key="5">
    <source>
        <dbReference type="ARBA" id="ARBA00022692"/>
    </source>
</evidence>
<dbReference type="PANTHER" id="PTHR27004:SF428">
    <property type="entry name" value="OS01G0160600 PROTEIN"/>
    <property type="match status" value="1"/>
</dbReference>
<dbReference type="PRINTS" id="PR00019">
    <property type="entry name" value="LEURICHRPT"/>
</dbReference>
<comment type="caution">
    <text evidence="12">The sequence shown here is derived from an EMBL/GenBank/DDBJ whole genome shotgun (WGS) entry which is preliminary data.</text>
</comment>
<sequence>MMDRDSSASGELYMGRHFMYEDTLVLVVKGFNVELQRILNVETTIDLSVNKFEGKIPDTIGQLRSLRLLNLSHNHLTGEIPIHMSNLTQLESLDLSSNKMVGAIPVQLESLSFLAVVNFSYNQFQGDIPQGGQFNTFGNDSFQGNDGLCGFPLTTGCGADDGSLSPTPVEEEGDEDSGFFNGLSWESVFMGYGFGLLIGSGVGWLVFYYGKPRWAVRITERKSRANHGSTGWATRRTRASQVWPRVTL</sequence>
<dbReference type="InterPro" id="IPR001611">
    <property type="entry name" value="Leu-rich_rpt"/>
</dbReference>
<keyword evidence="7 11" id="KW-1133">Transmembrane helix</keyword>
<feature type="transmembrane region" description="Helical" evidence="11">
    <location>
        <begin position="189"/>
        <end position="209"/>
    </location>
</feature>
<keyword evidence="3" id="KW-1003">Cell membrane</keyword>
<dbReference type="PANTHER" id="PTHR27004">
    <property type="entry name" value="RECEPTOR-LIKE PROTEIN 12 ISOFORM X1"/>
    <property type="match status" value="1"/>
</dbReference>
<reference evidence="12" key="1">
    <citation type="journal article" date="2023" name="bioRxiv">
        <title>Improved chromosome-level genome assembly for marigold (Tagetes erecta).</title>
        <authorList>
            <person name="Jiang F."/>
            <person name="Yuan L."/>
            <person name="Wang S."/>
            <person name="Wang H."/>
            <person name="Xu D."/>
            <person name="Wang A."/>
            <person name="Fan W."/>
        </authorList>
    </citation>
    <scope>NUCLEOTIDE SEQUENCE</scope>
    <source>
        <strain evidence="12">WSJ</strain>
        <tissue evidence="12">Leaf</tissue>
    </source>
</reference>
<dbReference type="InterPro" id="IPR032675">
    <property type="entry name" value="LRR_dom_sf"/>
</dbReference>
<name>A0AAD8JZ75_TARER</name>
<evidence type="ECO:0000256" key="3">
    <source>
        <dbReference type="ARBA" id="ARBA00022475"/>
    </source>
</evidence>
<keyword evidence="5 11" id="KW-0812">Transmembrane</keyword>
<gene>
    <name evidence="12" type="ORF">QVD17_34034</name>
</gene>
<evidence type="ECO:0000256" key="2">
    <source>
        <dbReference type="ARBA" id="ARBA00009592"/>
    </source>
</evidence>
<evidence type="ECO:0000256" key="7">
    <source>
        <dbReference type="ARBA" id="ARBA00022989"/>
    </source>
</evidence>
<evidence type="ECO:0000256" key="10">
    <source>
        <dbReference type="ARBA" id="ARBA00023180"/>
    </source>
</evidence>
<dbReference type="GO" id="GO:0005886">
    <property type="term" value="C:plasma membrane"/>
    <property type="evidence" value="ECO:0007669"/>
    <property type="project" value="UniProtKB-SubCell"/>
</dbReference>
<comment type="subcellular location">
    <subcellularLocation>
        <location evidence="1">Cell membrane</location>
        <topology evidence="1">Single-pass type I membrane protein</topology>
    </subcellularLocation>
</comment>
<keyword evidence="9" id="KW-0675">Receptor</keyword>
<dbReference type="SUPFAM" id="SSF52058">
    <property type="entry name" value="L domain-like"/>
    <property type="match status" value="1"/>
</dbReference>
<dbReference type="Pfam" id="PF00560">
    <property type="entry name" value="LRR_1"/>
    <property type="match status" value="1"/>
</dbReference>
<evidence type="ECO:0000256" key="6">
    <source>
        <dbReference type="ARBA" id="ARBA00022737"/>
    </source>
</evidence>
<evidence type="ECO:0000256" key="4">
    <source>
        <dbReference type="ARBA" id="ARBA00022614"/>
    </source>
</evidence>
<dbReference type="AlphaFoldDB" id="A0AAD8JZ75"/>
<protein>
    <submittedName>
        <fullName evidence="12">Uncharacterized protein</fullName>
    </submittedName>
</protein>
<comment type="similarity">
    <text evidence="2">Belongs to the RLP family.</text>
</comment>
<keyword evidence="8 11" id="KW-0472">Membrane</keyword>
<dbReference type="FunFam" id="3.80.10.10:FF:000111">
    <property type="entry name" value="LRR receptor-like serine/threonine-protein kinase ERECTA"/>
    <property type="match status" value="1"/>
</dbReference>
<keyword evidence="4" id="KW-0433">Leucine-rich repeat</keyword>